<geneLocation type="plasmid" evidence="4">
    <name>pmj1</name>
</geneLocation>
<keyword evidence="3" id="KW-0614">Plasmid</keyword>
<name>A0A2A5T761_9GAMM</name>
<gene>
    <name evidence="3" type="ORF">BTN49_0367</name>
</gene>
<feature type="transmembrane region" description="Helical" evidence="1">
    <location>
        <begin position="161"/>
        <end position="183"/>
    </location>
</feature>
<evidence type="ECO:0000313" key="3">
    <source>
        <dbReference type="EMBL" id="PCS24001.1"/>
    </source>
</evidence>
<sequence>MQESIFFKLSSGLYKHLSKDKVYLLLSIIFAILYLPHVFIIVEDLGLILGFEVDPGSHVVAIENLFNPPYYNMQGGYHSKFYGWTYFAINFVLLAPIKLFFWLTGTENNLILYISIRFILFMIGLISVLVFYEIAKKLFNSIVLAGCASILYIISPVGAQLFYFIHPETTGLMFIFSGILALLKFIDNPQDYKLYFAGLICLVLATLSKQIFFFMSLPILFSFLHFYCKEQQQKYMQFVFSMDFIKILGRTTLLALAILFIIHPFAILDLTNFIEYQINLSTSWITSKYAMSFTDSLISWYKLLMSVSVIQLSIILLPITFVITLLMYINKKRASLFLYITNTIGLFFVLCITIIGNRTMISGHYLQPLYPFFVLSLFAIMNYVSNITDIRLKHLRLFANTSFIYSALLTILSNLYTLTPTLITRLLYKEGIAYKTYEYVSKHLVPTDKLVYDQYVALPDKMKSQGCHYWQGCGTDYIDKYQPNYVMFNEMLTAFGNAGSGQQPTETLRLKKYIKDYNLQLIDSIEVKDTKVLIYKKTQ</sequence>
<feature type="transmembrane region" description="Helical" evidence="1">
    <location>
        <begin position="397"/>
        <end position="416"/>
    </location>
</feature>
<feature type="transmembrane region" description="Helical" evidence="1">
    <location>
        <begin position="195"/>
        <end position="226"/>
    </location>
</feature>
<proteinExistence type="predicted"/>
<evidence type="ECO:0000313" key="4">
    <source>
        <dbReference type="Proteomes" id="UP000219020"/>
    </source>
</evidence>
<keyword evidence="1" id="KW-0472">Membrane</keyword>
<feature type="transmembrane region" description="Helical" evidence="1">
    <location>
        <begin position="138"/>
        <end position="154"/>
    </location>
</feature>
<feature type="transmembrane region" description="Helical" evidence="1">
    <location>
        <begin position="21"/>
        <end position="42"/>
    </location>
</feature>
<dbReference type="InterPro" id="IPR038731">
    <property type="entry name" value="RgtA/B/C-like"/>
</dbReference>
<organism evidence="3 4">
    <name type="scientific">Candidatus Enterovibrio escicola</name>
    <dbReference type="NCBI Taxonomy" id="1927127"/>
    <lineage>
        <taxon>Bacteria</taxon>
        <taxon>Pseudomonadati</taxon>
        <taxon>Pseudomonadota</taxon>
        <taxon>Gammaproteobacteria</taxon>
        <taxon>Vibrionales</taxon>
        <taxon>Vibrionaceae</taxon>
        <taxon>Enterovibrio</taxon>
    </lineage>
</organism>
<evidence type="ECO:0000259" key="2">
    <source>
        <dbReference type="Pfam" id="PF13231"/>
    </source>
</evidence>
<protein>
    <recommendedName>
        <fullName evidence="2">Glycosyltransferase RgtA/B/C/D-like domain-containing protein</fullName>
    </recommendedName>
</protein>
<keyword evidence="4" id="KW-1185">Reference proteome</keyword>
<evidence type="ECO:0000256" key="1">
    <source>
        <dbReference type="SAM" id="Phobius"/>
    </source>
</evidence>
<dbReference type="Proteomes" id="UP000219020">
    <property type="component" value="Plasmid pMJ1"/>
</dbReference>
<dbReference type="AlphaFoldDB" id="A0A2A5T761"/>
<keyword evidence="1" id="KW-0812">Transmembrane</keyword>
<comment type="caution">
    <text evidence="3">The sequence shown here is derived from an EMBL/GenBank/DDBJ whole genome shotgun (WGS) entry which is preliminary data.</text>
</comment>
<feature type="transmembrane region" description="Helical" evidence="1">
    <location>
        <begin position="247"/>
        <end position="267"/>
    </location>
</feature>
<dbReference type="EMBL" id="NBYY01000008">
    <property type="protein sequence ID" value="PCS24001.1"/>
    <property type="molecule type" value="Genomic_DNA"/>
</dbReference>
<feature type="domain" description="Glycosyltransferase RgtA/B/C/D-like" evidence="2">
    <location>
        <begin position="114"/>
        <end position="226"/>
    </location>
</feature>
<feature type="transmembrane region" description="Helical" evidence="1">
    <location>
        <begin position="368"/>
        <end position="385"/>
    </location>
</feature>
<dbReference type="RefSeq" id="WP_097355531.1">
    <property type="nucleotide sequence ID" value="NZ_CAWNJE010000001.1"/>
</dbReference>
<feature type="transmembrane region" description="Helical" evidence="1">
    <location>
        <begin position="303"/>
        <end position="329"/>
    </location>
</feature>
<feature type="transmembrane region" description="Helical" evidence="1">
    <location>
        <begin position="81"/>
        <end position="103"/>
    </location>
</feature>
<keyword evidence="1" id="KW-1133">Transmembrane helix</keyword>
<feature type="transmembrane region" description="Helical" evidence="1">
    <location>
        <begin position="110"/>
        <end position="132"/>
    </location>
</feature>
<feature type="transmembrane region" description="Helical" evidence="1">
    <location>
        <begin position="336"/>
        <end position="356"/>
    </location>
</feature>
<accession>A0A2A5T761</accession>
<dbReference type="GeneID" id="66950645"/>
<dbReference type="Pfam" id="PF13231">
    <property type="entry name" value="PMT_2"/>
    <property type="match status" value="1"/>
</dbReference>
<reference evidence="4" key="1">
    <citation type="submission" date="2017-04" db="EMBL/GenBank/DDBJ databases">
        <title>Genome evolution of the luminous symbionts of deep sea anglerfish.</title>
        <authorList>
            <person name="Hendry T.A."/>
        </authorList>
    </citation>
    <scope>NUCLEOTIDE SEQUENCE [LARGE SCALE GENOMIC DNA]</scope>
    <source>
        <plasmid evidence="4">pmj1</plasmid>
    </source>
</reference>